<dbReference type="OrthoDB" id="5585045at2759"/>
<name>A0A9W8HN52_9FUNG</name>
<comment type="caution">
    <text evidence="2">The sequence shown here is derived from an EMBL/GenBank/DDBJ whole genome shotgun (WGS) entry which is preliminary data.</text>
</comment>
<evidence type="ECO:0000256" key="1">
    <source>
        <dbReference type="SAM" id="MobiDB-lite"/>
    </source>
</evidence>
<feature type="region of interest" description="Disordered" evidence="1">
    <location>
        <begin position="391"/>
        <end position="410"/>
    </location>
</feature>
<dbReference type="Proteomes" id="UP001140094">
    <property type="component" value="Unassembled WGS sequence"/>
</dbReference>
<feature type="non-terminal residue" evidence="2">
    <location>
        <position position="1"/>
    </location>
</feature>
<organism evidence="2 3">
    <name type="scientific">Coemansia guatemalensis</name>
    <dbReference type="NCBI Taxonomy" id="2761395"/>
    <lineage>
        <taxon>Eukaryota</taxon>
        <taxon>Fungi</taxon>
        <taxon>Fungi incertae sedis</taxon>
        <taxon>Zoopagomycota</taxon>
        <taxon>Kickxellomycotina</taxon>
        <taxon>Kickxellomycetes</taxon>
        <taxon>Kickxellales</taxon>
        <taxon>Kickxellaceae</taxon>
        <taxon>Coemansia</taxon>
    </lineage>
</organism>
<sequence length="410" mass="46674">LAASRRPGCVLGTLPGNTKSLFAPVRLAEGQSLRGTQSVSDHQSSVGSNPRFLRAAKELADCVHTNSLDIAWRAFTDLRDLELVLGRSAVQDELHRRLPVKQLRLILRAILPDFASTDHPPDVETAARRVYMFTKLFNYLLVISRQRKEERNEVAVLRLTMGQCMRRLLDMRFIRTNADAKTLVGLWEKISKNSSSSLQLTTFDIYMLVLGAWKSERHLLIPYLYMMACKQWRVGDEARFQRLSALVLSFYVREYGSSIEPAVIRGLLMDLNERLIRLLPHHYAMLILYFGRTQNLDEALQVFEQAMKDPDAQCAEPIYYNLFRAFGDAFALRRKKSWSGNANRANNSSDVISGLNAQDELYEAYSQNNSGDSDYIDGLNENIQSFSRDYELSEGTPNLGTTYNSDQHQA</sequence>
<reference evidence="2" key="1">
    <citation type="submission" date="2022-07" db="EMBL/GenBank/DDBJ databases">
        <title>Phylogenomic reconstructions and comparative analyses of Kickxellomycotina fungi.</title>
        <authorList>
            <person name="Reynolds N.K."/>
            <person name="Stajich J.E."/>
            <person name="Barry K."/>
            <person name="Grigoriev I.V."/>
            <person name="Crous P."/>
            <person name="Smith M.E."/>
        </authorList>
    </citation>
    <scope>NUCLEOTIDE SEQUENCE</scope>
    <source>
        <strain evidence="2">NRRL 1565</strain>
    </source>
</reference>
<protein>
    <submittedName>
        <fullName evidence="2">Uncharacterized protein</fullName>
    </submittedName>
</protein>
<gene>
    <name evidence="2" type="ORF">H4R20_006697</name>
</gene>
<feature type="compositionally biased region" description="Polar residues" evidence="1">
    <location>
        <begin position="395"/>
        <end position="410"/>
    </location>
</feature>
<evidence type="ECO:0000313" key="3">
    <source>
        <dbReference type="Proteomes" id="UP001140094"/>
    </source>
</evidence>
<dbReference type="EMBL" id="JANBUO010003081">
    <property type="protein sequence ID" value="KAJ2792953.1"/>
    <property type="molecule type" value="Genomic_DNA"/>
</dbReference>
<feature type="non-terminal residue" evidence="2">
    <location>
        <position position="410"/>
    </location>
</feature>
<keyword evidence="3" id="KW-1185">Reference proteome</keyword>
<proteinExistence type="predicted"/>
<dbReference type="AlphaFoldDB" id="A0A9W8HN52"/>
<evidence type="ECO:0000313" key="2">
    <source>
        <dbReference type="EMBL" id="KAJ2792953.1"/>
    </source>
</evidence>
<accession>A0A9W8HN52</accession>